<name>A0A9P8Y905_9PEZI</name>
<proteinExistence type="predicted"/>
<feature type="region of interest" description="Disordered" evidence="1">
    <location>
        <begin position="1"/>
        <end position="89"/>
    </location>
</feature>
<dbReference type="AlphaFoldDB" id="A0A9P8Y905"/>
<protein>
    <submittedName>
        <fullName evidence="2">Uncharacterized protein</fullName>
    </submittedName>
</protein>
<evidence type="ECO:0000313" key="3">
    <source>
        <dbReference type="Proteomes" id="UP000756346"/>
    </source>
</evidence>
<reference evidence="2" key="1">
    <citation type="journal article" date="2021" name="Nat. Commun.">
        <title>Genetic determinants of endophytism in the Arabidopsis root mycobiome.</title>
        <authorList>
            <person name="Mesny F."/>
            <person name="Miyauchi S."/>
            <person name="Thiergart T."/>
            <person name="Pickel B."/>
            <person name="Atanasova L."/>
            <person name="Karlsson M."/>
            <person name="Huettel B."/>
            <person name="Barry K.W."/>
            <person name="Haridas S."/>
            <person name="Chen C."/>
            <person name="Bauer D."/>
            <person name="Andreopoulos W."/>
            <person name="Pangilinan J."/>
            <person name="LaButti K."/>
            <person name="Riley R."/>
            <person name="Lipzen A."/>
            <person name="Clum A."/>
            <person name="Drula E."/>
            <person name="Henrissat B."/>
            <person name="Kohler A."/>
            <person name="Grigoriev I.V."/>
            <person name="Martin F.M."/>
            <person name="Hacquard S."/>
        </authorList>
    </citation>
    <scope>NUCLEOTIDE SEQUENCE</scope>
    <source>
        <strain evidence="2">MPI-CAGE-CH-0230</strain>
    </source>
</reference>
<accession>A0A9P8Y905</accession>
<dbReference type="EMBL" id="JAGTJQ010000004">
    <property type="protein sequence ID" value="KAH7033317.1"/>
    <property type="molecule type" value="Genomic_DNA"/>
</dbReference>
<keyword evidence="3" id="KW-1185">Reference proteome</keyword>
<evidence type="ECO:0000256" key="1">
    <source>
        <dbReference type="SAM" id="MobiDB-lite"/>
    </source>
</evidence>
<dbReference type="Proteomes" id="UP000756346">
    <property type="component" value="Unassembled WGS sequence"/>
</dbReference>
<comment type="caution">
    <text evidence="2">The sequence shown here is derived from an EMBL/GenBank/DDBJ whole genome shotgun (WGS) entry which is preliminary data.</text>
</comment>
<organism evidence="2 3">
    <name type="scientific">Microdochium trichocladiopsis</name>
    <dbReference type="NCBI Taxonomy" id="1682393"/>
    <lineage>
        <taxon>Eukaryota</taxon>
        <taxon>Fungi</taxon>
        <taxon>Dikarya</taxon>
        <taxon>Ascomycota</taxon>
        <taxon>Pezizomycotina</taxon>
        <taxon>Sordariomycetes</taxon>
        <taxon>Xylariomycetidae</taxon>
        <taxon>Xylariales</taxon>
        <taxon>Microdochiaceae</taxon>
        <taxon>Microdochium</taxon>
    </lineage>
</organism>
<gene>
    <name evidence="2" type="ORF">B0I36DRAFT_348389</name>
</gene>
<sequence>MLSVKWESVDNEAEESGKERKGQAGDGAVVAAPQAGPDCTGSPRNARSISKPWAHTQAPAQGWLELPLRGTSKPRQGRARPPTPPSQTGLVLVTISTLRTLQATGLQVSVCCRNGHTGNGCLPNATSAFAGKHHRTARRGPDKHLAALQD</sequence>
<dbReference type="GeneID" id="70186231"/>
<evidence type="ECO:0000313" key="2">
    <source>
        <dbReference type="EMBL" id="KAH7033317.1"/>
    </source>
</evidence>
<dbReference type="RefSeq" id="XP_046014149.1">
    <property type="nucleotide sequence ID" value="XM_046156685.1"/>
</dbReference>